<keyword evidence="10" id="KW-0067">ATP-binding</keyword>
<dbReference type="VEuPathDB" id="FungiDB:CJJ09_004127"/>
<dbReference type="GO" id="GO:0009398">
    <property type="term" value="P:FMN biosynthetic process"/>
    <property type="evidence" value="ECO:0007669"/>
    <property type="project" value="UniProtKB-UniPathway"/>
</dbReference>
<proteinExistence type="inferred from homology"/>
<dbReference type="VEuPathDB" id="FungiDB:CJI97_005311"/>
<dbReference type="PANTHER" id="PTHR22749">
    <property type="entry name" value="RIBOFLAVIN KINASE/FMN ADENYLYLTRANSFERASE"/>
    <property type="match status" value="1"/>
</dbReference>
<name>A0A2H0ZD39_CANAR</name>
<sequence>MSSALESLNTGIYFGFCKVSPKYEKKPGYFSSQTNQKVYFNFGQSLRSEDIEGLPMVMSIGWNPFFNNEKKAAEVHIIHHFPDTFYGASIKIAILGYLRPERDYTTKEALIEDIKTDISIAKEALSRTPYSQIHDLDGSQLLPDRNPKHE</sequence>
<evidence type="ECO:0000313" key="14">
    <source>
        <dbReference type="EMBL" id="PIS48535.1"/>
    </source>
</evidence>
<dbReference type="PANTHER" id="PTHR22749:SF6">
    <property type="entry name" value="RIBOFLAVIN KINASE"/>
    <property type="match status" value="1"/>
</dbReference>
<reference evidence="13" key="4">
    <citation type="submission" date="2024-03" db="EMBL/GenBank/DDBJ databases">
        <title>Improved genome assembly of Candida auris strain B8441 and annotation of B11205.</title>
        <authorList>
            <person name="Cauldron N.C."/>
            <person name="Shea T."/>
            <person name="Cuomo C.A."/>
        </authorList>
    </citation>
    <scope>NUCLEOTIDE SEQUENCE</scope>
    <source>
        <strain evidence="13">B8441</strain>
    </source>
</reference>
<organism evidence="14">
    <name type="scientific">Candidozyma auris</name>
    <name type="common">Yeast</name>
    <name type="synonym">Candida auris</name>
    <dbReference type="NCBI Taxonomy" id="498019"/>
    <lineage>
        <taxon>Eukaryota</taxon>
        <taxon>Fungi</taxon>
        <taxon>Dikarya</taxon>
        <taxon>Ascomycota</taxon>
        <taxon>Saccharomycotina</taxon>
        <taxon>Pichiomycetes</taxon>
        <taxon>Metschnikowiaceae</taxon>
        <taxon>Candidozyma</taxon>
    </lineage>
</organism>
<accession>A0A5Q7YLF1</accession>
<dbReference type="GO" id="GO:0005739">
    <property type="term" value="C:mitochondrion"/>
    <property type="evidence" value="ECO:0007669"/>
    <property type="project" value="TreeGrafter"/>
</dbReference>
<reference evidence="14" key="2">
    <citation type="submission" date="2017-11" db="EMBL/GenBank/DDBJ databases">
        <title>Candida auris genome assembly and annotation.</title>
        <authorList>
            <person name="Munoz J.F."/>
            <person name="Gade L.G."/>
            <person name="Chow N.A."/>
            <person name="Litvintseva A.P."/>
            <person name="Loparev V.N."/>
            <person name="Cuomo C.A."/>
        </authorList>
    </citation>
    <scope>NUCLEOTIDE SEQUENCE</scope>
    <source>
        <strain evidence="14">B8441</strain>
    </source>
</reference>
<protein>
    <recommendedName>
        <fullName evidence="5">Riboflavin kinase</fullName>
        <ecNumber evidence="4">2.7.1.26</ecNumber>
    </recommendedName>
    <alternativeName>
        <fullName evidence="11">Flavin mononucleotide kinase 1</fullName>
    </alternativeName>
</protein>
<dbReference type="VEuPathDB" id="FungiDB:QG37_01455"/>
<keyword evidence="15" id="KW-1185">Reference proteome</keyword>
<dbReference type="Proteomes" id="UP000230249">
    <property type="component" value="Unassembled WGS sequence"/>
</dbReference>
<keyword evidence="7" id="KW-0288">FMN</keyword>
<dbReference type="VEuPathDB" id="FungiDB:B9J08_005229"/>
<evidence type="ECO:0000313" key="13">
    <source>
        <dbReference type="EMBL" id="KAK8439627.1"/>
    </source>
</evidence>
<dbReference type="SUPFAM" id="SSF82114">
    <property type="entry name" value="Riboflavin kinase-like"/>
    <property type="match status" value="1"/>
</dbReference>
<evidence type="ECO:0000256" key="5">
    <source>
        <dbReference type="ARBA" id="ARBA00017394"/>
    </source>
</evidence>
<evidence type="ECO:0000256" key="8">
    <source>
        <dbReference type="ARBA" id="ARBA00022679"/>
    </source>
</evidence>
<evidence type="ECO:0000256" key="6">
    <source>
        <dbReference type="ARBA" id="ARBA00022630"/>
    </source>
</evidence>
<dbReference type="InterPro" id="IPR023465">
    <property type="entry name" value="Riboflavin_kinase_dom_sf"/>
</dbReference>
<keyword evidence="6" id="KW-0285">Flavoprotein</keyword>
<reference evidence="14 15" key="1">
    <citation type="journal article" date="2017" name="Clin. Infect. Dis.">
        <title>Simultaneous emergence of multidrug-resistant Candida auris on 3 continents confirmed by whole-genome sequencing and epidemiological analyses.</title>
        <authorList>
            <person name="Lockhart S.R."/>
            <person name="Etienne K.A."/>
            <person name="Vallabhaneni S."/>
            <person name="Farooqi J."/>
            <person name="Chowdhary A."/>
            <person name="Govender N.P."/>
            <person name="Colombo A.L."/>
            <person name="Calvo B."/>
            <person name="Cuomo C.A."/>
            <person name="Desjardins C.A."/>
            <person name="Berkow E.L."/>
            <person name="Castanheira M."/>
            <person name="Magobo R.E."/>
            <person name="Jabeen K."/>
            <person name="Asghar R.J."/>
            <person name="Meis J.F."/>
            <person name="Jackson B."/>
            <person name="Chiller T."/>
            <person name="Litvintseva A.P."/>
        </authorList>
    </citation>
    <scope>NUCLEOTIDE SEQUENCE [LARGE SCALE GENOMIC DNA]</scope>
    <source>
        <strain evidence="14 15">B8441</strain>
    </source>
</reference>
<dbReference type="InterPro" id="IPR023468">
    <property type="entry name" value="Riboflavin_kinase"/>
</dbReference>
<dbReference type="EMBL" id="PEKT02000010">
    <property type="protein sequence ID" value="PIS48535.1"/>
    <property type="molecule type" value="Genomic_DNA"/>
</dbReference>
<dbReference type="Pfam" id="PF01687">
    <property type="entry name" value="Flavokinase"/>
    <property type="match status" value="1"/>
</dbReference>
<dbReference type="EC" id="2.7.1.26" evidence="4"/>
<evidence type="ECO:0000256" key="1">
    <source>
        <dbReference type="ARBA" id="ARBA00003572"/>
    </source>
</evidence>
<reference evidence="13 15" key="3">
    <citation type="journal article" date="2018" name="Nat. Commun.">
        <title>Genomic insights into multidrug-resistance, mating and virulence in Candida auris and related emerging species.</title>
        <authorList>
            <person name="Munoz J.F."/>
            <person name="Gade L."/>
            <person name="Chow N.A."/>
            <person name="Loparev V.N."/>
            <person name="Juieng P."/>
            <person name="Berkow E.L."/>
            <person name="Farrer R.A."/>
            <person name="Litvintseva A.P."/>
            <person name="Cuomo C.A."/>
        </authorList>
    </citation>
    <scope>GENOME REANNOTATION</scope>
    <source>
        <strain evidence="13 15">B8441</strain>
    </source>
</reference>
<evidence type="ECO:0000256" key="11">
    <source>
        <dbReference type="ARBA" id="ARBA00029960"/>
    </source>
</evidence>
<dbReference type="GO" id="GO:0009231">
    <property type="term" value="P:riboflavin biosynthetic process"/>
    <property type="evidence" value="ECO:0007669"/>
    <property type="project" value="InterPro"/>
</dbReference>
<dbReference type="SMART" id="SM00904">
    <property type="entry name" value="Flavokinase"/>
    <property type="match status" value="1"/>
</dbReference>
<dbReference type="GO" id="GO:0005524">
    <property type="term" value="F:ATP binding"/>
    <property type="evidence" value="ECO:0007669"/>
    <property type="project" value="UniProtKB-KW"/>
</dbReference>
<evidence type="ECO:0000256" key="2">
    <source>
        <dbReference type="ARBA" id="ARBA00005201"/>
    </source>
</evidence>
<evidence type="ECO:0000256" key="7">
    <source>
        <dbReference type="ARBA" id="ARBA00022643"/>
    </source>
</evidence>
<evidence type="ECO:0000256" key="3">
    <source>
        <dbReference type="ARBA" id="ARBA00010108"/>
    </source>
</evidence>
<evidence type="ECO:0000313" key="15">
    <source>
        <dbReference type="Proteomes" id="UP000230249"/>
    </source>
</evidence>
<keyword evidence="8" id="KW-0808">Transferase</keyword>
<accession>A0A2H0ZD39</accession>
<feature type="domain" description="Riboflavin kinase" evidence="12">
    <location>
        <begin position="1"/>
        <end position="126"/>
    </location>
</feature>
<gene>
    <name evidence="14" type="ORF">B9J08_005229</name>
    <name evidence="13" type="ORF">B9J08_04112</name>
</gene>
<comment type="similarity">
    <text evidence="3">Belongs to the flavokinase family.</text>
</comment>
<dbReference type="UniPathway" id="UPA00276">
    <property type="reaction ID" value="UER00406"/>
</dbReference>
<evidence type="ECO:0000256" key="4">
    <source>
        <dbReference type="ARBA" id="ARBA00012105"/>
    </source>
</evidence>
<keyword evidence="9" id="KW-0547">Nucleotide-binding</keyword>
<dbReference type="EMBL" id="PEKT03000004">
    <property type="protein sequence ID" value="KAK8439627.1"/>
    <property type="molecule type" value="Genomic_DNA"/>
</dbReference>
<comment type="function">
    <text evidence="1">Catalyzes the phosphorylation of riboflavin (vitamin B2) to form flavin mononucleotide (FMN) coenzyme.</text>
</comment>
<dbReference type="GO" id="GO:0008531">
    <property type="term" value="F:riboflavin kinase activity"/>
    <property type="evidence" value="ECO:0007669"/>
    <property type="project" value="UniProtKB-EC"/>
</dbReference>
<comment type="caution">
    <text evidence="14">The sequence shown here is derived from an EMBL/GenBank/DDBJ whole genome shotgun (WGS) entry which is preliminary data.</text>
</comment>
<dbReference type="Gene3D" id="2.40.30.30">
    <property type="entry name" value="Riboflavin kinase-like"/>
    <property type="match status" value="1"/>
</dbReference>
<dbReference type="VEuPathDB" id="FungiDB:CJI96_0004015"/>
<dbReference type="AlphaFoldDB" id="A0A2H0ZD39"/>
<evidence type="ECO:0000259" key="12">
    <source>
        <dbReference type="SMART" id="SM00904"/>
    </source>
</evidence>
<evidence type="ECO:0000256" key="9">
    <source>
        <dbReference type="ARBA" id="ARBA00022741"/>
    </source>
</evidence>
<evidence type="ECO:0000256" key="10">
    <source>
        <dbReference type="ARBA" id="ARBA00022840"/>
    </source>
</evidence>
<comment type="pathway">
    <text evidence="2">Cofactor biosynthesis; FMN biosynthesis; FMN from riboflavin (ATP route): step 1/1.</text>
</comment>
<dbReference type="InterPro" id="IPR015865">
    <property type="entry name" value="Riboflavin_kinase_bac/euk"/>
</dbReference>
<dbReference type="STRING" id="498019.A0A2H0ZD39"/>
<dbReference type="VEuPathDB" id="FungiDB:CJJ07_001876"/>